<evidence type="ECO:0000313" key="1">
    <source>
        <dbReference type="EMBL" id="GAW99353.1"/>
    </source>
</evidence>
<name>A0A1Z5IC56_9LACO</name>
<keyword evidence="2" id="KW-1185">Reference proteome</keyword>
<dbReference type="Proteomes" id="UP000198374">
    <property type="component" value="Unassembled WGS sequence"/>
</dbReference>
<evidence type="ECO:0000313" key="2">
    <source>
        <dbReference type="Proteomes" id="UP000198374"/>
    </source>
</evidence>
<protein>
    <submittedName>
        <fullName evidence="1">Uncharacterized protein</fullName>
    </submittedName>
</protein>
<gene>
    <name evidence="1" type="ORF">IWT30_01322</name>
</gene>
<accession>A0A1Z5IC56</accession>
<organism evidence="1 2">
    <name type="scientific">Secundilactobacillus mixtipabuli</name>
    <dbReference type="NCBI Taxonomy" id="1435342"/>
    <lineage>
        <taxon>Bacteria</taxon>
        <taxon>Bacillati</taxon>
        <taxon>Bacillota</taxon>
        <taxon>Bacilli</taxon>
        <taxon>Lactobacillales</taxon>
        <taxon>Lactobacillaceae</taxon>
        <taxon>Secundilactobacillus</taxon>
    </lineage>
</organism>
<dbReference type="AlphaFoldDB" id="A0A1Z5IC56"/>
<reference evidence="1 2" key="1">
    <citation type="submission" date="2015-11" db="EMBL/GenBank/DDBJ databases">
        <title>Draft genome sequences of new species of the genus Lactobacillus isolated from orchardgrass silage.</title>
        <authorList>
            <person name="Tohno M."/>
            <person name="Tanizawa Y."/>
            <person name="Arita M."/>
        </authorList>
    </citation>
    <scope>NUCLEOTIDE SEQUENCE [LARGE SCALE GENOMIC DNA]</scope>
    <source>
        <strain evidence="1 2">IWT30</strain>
    </source>
</reference>
<dbReference type="EMBL" id="BCMF01000006">
    <property type="protein sequence ID" value="GAW99353.1"/>
    <property type="molecule type" value="Genomic_DNA"/>
</dbReference>
<comment type="caution">
    <text evidence="1">The sequence shown here is derived from an EMBL/GenBank/DDBJ whole genome shotgun (WGS) entry which is preliminary data.</text>
</comment>
<sequence length="35" mass="4275">MSHMKANRLSKPFPAQTMFERIFFKILQLMFGELW</sequence>
<proteinExistence type="predicted"/>